<accession>A0ABS9HIF9</accession>
<evidence type="ECO:0000256" key="6">
    <source>
        <dbReference type="SAM" id="Phobius"/>
    </source>
</evidence>
<keyword evidence="5 6" id="KW-0472">Membrane</keyword>
<keyword evidence="8" id="KW-1185">Reference proteome</keyword>
<feature type="transmembrane region" description="Helical" evidence="6">
    <location>
        <begin position="294"/>
        <end position="318"/>
    </location>
</feature>
<dbReference type="RefSeq" id="WP_236405116.1">
    <property type="nucleotide sequence ID" value="NZ_JAKJHZ010000012.1"/>
</dbReference>
<comment type="subcellular location">
    <subcellularLocation>
        <location evidence="1">Cell membrane</location>
        <topology evidence="1">Multi-pass membrane protein</topology>
    </subcellularLocation>
</comment>
<evidence type="ECO:0000256" key="3">
    <source>
        <dbReference type="ARBA" id="ARBA00022692"/>
    </source>
</evidence>
<evidence type="ECO:0000256" key="4">
    <source>
        <dbReference type="ARBA" id="ARBA00022989"/>
    </source>
</evidence>
<dbReference type="InterPro" id="IPR043428">
    <property type="entry name" value="LivM-like"/>
</dbReference>
<dbReference type="PANTHER" id="PTHR30482:SF17">
    <property type="entry name" value="ABC TRANSPORTER ATP-BINDING PROTEIN"/>
    <property type="match status" value="1"/>
</dbReference>
<proteinExistence type="predicted"/>
<feature type="transmembrane region" description="Helical" evidence="6">
    <location>
        <begin position="172"/>
        <end position="191"/>
    </location>
</feature>
<comment type="caution">
    <text evidence="7">The sequence shown here is derived from an EMBL/GenBank/DDBJ whole genome shotgun (WGS) entry which is preliminary data.</text>
</comment>
<evidence type="ECO:0000256" key="5">
    <source>
        <dbReference type="ARBA" id="ARBA00023136"/>
    </source>
</evidence>
<protein>
    <submittedName>
        <fullName evidence="7">Branched-chain amino acid ABC transporter permease</fullName>
    </submittedName>
</protein>
<feature type="transmembrane region" description="Helical" evidence="6">
    <location>
        <begin position="87"/>
        <end position="113"/>
    </location>
</feature>
<gene>
    <name evidence="7" type="ORF">L2K70_19970</name>
</gene>
<keyword evidence="3 6" id="KW-0812">Transmembrane</keyword>
<dbReference type="EMBL" id="JAKJHZ010000012">
    <property type="protein sequence ID" value="MCF6379896.1"/>
    <property type="molecule type" value="Genomic_DNA"/>
</dbReference>
<keyword evidence="2" id="KW-1003">Cell membrane</keyword>
<feature type="transmembrane region" description="Helical" evidence="6">
    <location>
        <begin position="255"/>
        <end position="282"/>
    </location>
</feature>
<dbReference type="CDD" id="cd06581">
    <property type="entry name" value="TM_PBP1_LivM_like"/>
    <property type="match status" value="1"/>
</dbReference>
<organism evidence="7 8">
    <name type="scientific">Nocardioides potassii</name>
    <dbReference type="NCBI Taxonomy" id="2911371"/>
    <lineage>
        <taxon>Bacteria</taxon>
        <taxon>Bacillati</taxon>
        <taxon>Actinomycetota</taxon>
        <taxon>Actinomycetes</taxon>
        <taxon>Propionibacteriales</taxon>
        <taxon>Nocardioidaceae</taxon>
        <taxon>Nocardioides</taxon>
    </lineage>
</organism>
<feature type="transmembrane region" description="Helical" evidence="6">
    <location>
        <begin position="51"/>
        <end position="75"/>
    </location>
</feature>
<feature type="transmembrane region" description="Helical" evidence="6">
    <location>
        <begin position="222"/>
        <end position="243"/>
    </location>
</feature>
<evidence type="ECO:0000256" key="1">
    <source>
        <dbReference type="ARBA" id="ARBA00004651"/>
    </source>
</evidence>
<sequence>MSAAKEAPHAVVRRGGRSSVAGAAVMVAAVVVLAVWVPYNVSLGGLTQLVGLFSLIILATTWNLLAGYGGLVSIGQQAFIGAGGYGVIYLADAVGLPLVIALLLAAVVAGLLAFVTSFLVFRLVGGYFAIGTWVLAEGFKLLTTQVDALGGGSGLSLQAFSGTDRVTRIATVYWLGLALAVIVVVATYVLMRSPVGLGLTAIRDDVKAASSLGVHVRRWQRFVYVAASAGAGLAGALIAVNALRVSPDSIYSVNYSAFMIFIVVIGGLGTIEGPIIGAVVFFVLQQQLSSYGTWYLVALGALAVVVVLFAPTGVWGLLTRGRLEMFPLGHRVEVDRPAAAGGGRAGRRSATRA</sequence>
<dbReference type="Proteomes" id="UP001201161">
    <property type="component" value="Unassembled WGS sequence"/>
</dbReference>
<keyword evidence="4 6" id="KW-1133">Transmembrane helix</keyword>
<feature type="transmembrane region" description="Helical" evidence="6">
    <location>
        <begin position="20"/>
        <end position="39"/>
    </location>
</feature>
<evidence type="ECO:0000313" key="8">
    <source>
        <dbReference type="Proteomes" id="UP001201161"/>
    </source>
</evidence>
<name>A0ABS9HIF9_9ACTN</name>
<evidence type="ECO:0000313" key="7">
    <source>
        <dbReference type="EMBL" id="MCF6379896.1"/>
    </source>
</evidence>
<dbReference type="InterPro" id="IPR001851">
    <property type="entry name" value="ABC_transp_permease"/>
</dbReference>
<dbReference type="PANTHER" id="PTHR30482">
    <property type="entry name" value="HIGH-AFFINITY BRANCHED-CHAIN AMINO ACID TRANSPORT SYSTEM PERMEASE"/>
    <property type="match status" value="1"/>
</dbReference>
<reference evidence="7 8" key="1">
    <citation type="submission" date="2022-01" db="EMBL/GenBank/DDBJ databases">
        <title>Nocardioides sp. nov., an actinomycete isolated from mining soil.</title>
        <authorList>
            <person name="Liu L."/>
        </authorList>
    </citation>
    <scope>NUCLEOTIDE SEQUENCE [LARGE SCALE GENOMIC DNA]</scope>
    <source>
        <strain evidence="7 8">KLBMP 9356</strain>
    </source>
</reference>
<dbReference type="Pfam" id="PF02653">
    <property type="entry name" value="BPD_transp_2"/>
    <property type="match status" value="1"/>
</dbReference>
<evidence type="ECO:0000256" key="2">
    <source>
        <dbReference type="ARBA" id="ARBA00022475"/>
    </source>
</evidence>